<keyword evidence="1 2" id="KW-0238">DNA-binding</keyword>
<dbReference type="SUPFAM" id="SSF46689">
    <property type="entry name" value="Homeodomain-like"/>
    <property type="match status" value="1"/>
</dbReference>
<dbReference type="InterPro" id="IPR050624">
    <property type="entry name" value="HTH-type_Tx_Regulator"/>
</dbReference>
<dbReference type="InterPro" id="IPR039532">
    <property type="entry name" value="TetR_C_Firmicutes"/>
</dbReference>
<proteinExistence type="predicted"/>
<dbReference type="InterPro" id="IPR009057">
    <property type="entry name" value="Homeodomain-like_sf"/>
</dbReference>
<dbReference type="RefSeq" id="WP_133230565.1">
    <property type="nucleotide sequence ID" value="NZ_SMRT01000008.1"/>
</dbReference>
<comment type="caution">
    <text evidence="4">The sequence shown here is derived from an EMBL/GenBank/DDBJ whole genome shotgun (WGS) entry which is preliminary data.</text>
</comment>
<evidence type="ECO:0000256" key="1">
    <source>
        <dbReference type="ARBA" id="ARBA00023125"/>
    </source>
</evidence>
<organism evidence="4 5">
    <name type="scientific">Paenibacillus piri</name>
    <dbReference type="NCBI Taxonomy" id="2547395"/>
    <lineage>
        <taxon>Bacteria</taxon>
        <taxon>Bacillati</taxon>
        <taxon>Bacillota</taxon>
        <taxon>Bacilli</taxon>
        <taxon>Bacillales</taxon>
        <taxon>Paenibacillaceae</taxon>
        <taxon>Paenibacillus</taxon>
    </lineage>
</organism>
<evidence type="ECO:0000313" key="5">
    <source>
        <dbReference type="Proteomes" id="UP000295636"/>
    </source>
</evidence>
<dbReference type="InterPro" id="IPR001647">
    <property type="entry name" value="HTH_TetR"/>
</dbReference>
<dbReference type="Gene3D" id="1.10.357.10">
    <property type="entry name" value="Tetracycline Repressor, domain 2"/>
    <property type="match status" value="1"/>
</dbReference>
<dbReference type="Pfam" id="PF00440">
    <property type="entry name" value="TetR_N"/>
    <property type="match status" value="1"/>
</dbReference>
<evidence type="ECO:0000256" key="2">
    <source>
        <dbReference type="PROSITE-ProRule" id="PRU00335"/>
    </source>
</evidence>
<feature type="domain" description="HTH tetR-type" evidence="3">
    <location>
        <begin position="11"/>
        <end position="71"/>
    </location>
</feature>
<dbReference type="EMBL" id="SMRT01000008">
    <property type="protein sequence ID" value="TDF96283.1"/>
    <property type="molecule type" value="Genomic_DNA"/>
</dbReference>
<dbReference type="Pfam" id="PF14278">
    <property type="entry name" value="TetR_C_8"/>
    <property type="match status" value="1"/>
</dbReference>
<dbReference type="AlphaFoldDB" id="A0A4R5KL36"/>
<name>A0A4R5KL36_9BACL</name>
<sequence length="206" mass="24218">MSTKKMDPRARRSRRMLRDAMIELLTEREYETISVSDITERADLNRATFYLHYTDKQDLFQESINDVLSEIAERFQNITLETNLLDDSNVELLLLNMFEFIAQNANFYKVMLSKGDVQFTNQWQDLFREKLKRRVSSQQPKTKITDDPILIDLLLIFTSSACTGAIKWWLENDMKFTPQYLSKVFSRLVTFGYKGFQPNELGKGNL</sequence>
<dbReference type="PANTHER" id="PTHR43479">
    <property type="entry name" value="ACREF/ENVCD OPERON REPRESSOR-RELATED"/>
    <property type="match status" value="1"/>
</dbReference>
<dbReference type="Proteomes" id="UP000295636">
    <property type="component" value="Unassembled WGS sequence"/>
</dbReference>
<evidence type="ECO:0000313" key="4">
    <source>
        <dbReference type="EMBL" id="TDF96283.1"/>
    </source>
</evidence>
<protein>
    <submittedName>
        <fullName evidence="4">TetR/AcrR family transcriptional regulator</fullName>
    </submittedName>
</protein>
<reference evidence="4 5" key="1">
    <citation type="submission" date="2019-03" db="EMBL/GenBank/DDBJ databases">
        <title>This is whole genome sequence of Paenibacillus sp MS74 strain.</title>
        <authorList>
            <person name="Trinh H.N."/>
        </authorList>
    </citation>
    <scope>NUCLEOTIDE SEQUENCE [LARGE SCALE GENOMIC DNA]</scope>
    <source>
        <strain evidence="4 5">MS74</strain>
    </source>
</reference>
<feature type="DNA-binding region" description="H-T-H motif" evidence="2">
    <location>
        <begin position="34"/>
        <end position="53"/>
    </location>
</feature>
<keyword evidence="5" id="KW-1185">Reference proteome</keyword>
<dbReference type="PANTHER" id="PTHR43479:SF7">
    <property type="entry name" value="TETR-FAMILY TRANSCRIPTIONAL REGULATOR"/>
    <property type="match status" value="1"/>
</dbReference>
<gene>
    <name evidence="4" type="ORF">E1757_18025</name>
</gene>
<dbReference type="GO" id="GO:0003677">
    <property type="term" value="F:DNA binding"/>
    <property type="evidence" value="ECO:0007669"/>
    <property type="project" value="UniProtKB-UniRule"/>
</dbReference>
<dbReference type="OrthoDB" id="9810250at2"/>
<evidence type="ECO:0000259" key="3">
    <source>
        <dbReference type="PROSITE" id="PS50977"/>
    </source>
</evidence>
<dbReference type="PROSITE" id="PS50977">
    <property type="entry name" value="HTH_TETR_2"/>
    <property type="match status" value="1"/>
</dbReference>
<accession>A0A4R5KL36</accession>